<evidence type="ECO:0000256" key="2">
    <source>
        <dbReference type="ARBA" id="ARBA00022574"/>
    </source>
</evidence>
<dbReference type="Proteomes" id="UP000005237">
    <property type="component" value="Unassembled WGS sequence"/>
</dbReference>
<dbReference type="PRINTS" id="PR00320">
    <property type="entry name" value="GPROTEINBRPT"/>
</dbReference>
<accession>A0A8R1DVK2</accession>
<dbReference type="GO" id="GO:0032040">
    <property type="term" value="C:small-subunit processome"/>
    <property type="evidence" value="ECO:0007669"/>
    <property type="project" value="InterPro"/>
</dbReference>
<dbReference type="GO" id="GO:0000480">
    <property type="term" value="P:endonucleolytic cleavage in 5'-ETS of tricistronic rRNA transcript (SSU-rRNA, 5.8S rRNA, LSU-rRNA)"/>
    <property type="evidence" value="ECO:0007669"/>
    <property type="project" value="TreeGrafter"/>
</dbReference>
<keyword evidence="8" id="KW-1185">Reference proteome</keyword>
<keyword evidence="3" id="KW-0677">Repeat</keyword>
<feature type="repeat" description="WD" evidence="5">
    <location>
        <begin position="410"/>
        <end position="453"/>
    </location>
</feature>
<dbReference type="InterPro" id="IPR001680">
    <property type="entry name" value="WD40_rpt"/>
</dbReference>
<dbReference type="PROSITE" id="PS50082">
    <property type="entry name" value="WD_REPEATS_2"/>
    <property type="match status" value="6"/>
</dbReference>
<feature type="domain" description="U3 small nucleolar RNA-associated protein 13 C-terminal" evidence="6">
    <location>
        <begin position="658"/>
        <end position="791"/>
    </location>
</feature>
<protein>
    <submittedName>
        <fullName evidence="7">WD_REPEATS_REGION domain-containing protein</fullName>
    </submittedName>
</protein>
<keyword evidence="2 5" id="KW-0853">WD repeat</keyword>
<feature type="repeat" description="WD" evidence="5">
    <location>
        <begin position="521"/>
        <end position="562"/>
    </location>
</feature>
<dbReference type="InterPro" id="IPR020472">
    <property type="entry name" value="WD40_PAC1"/>
</dbReference>
<evidence type="ECO:0000256" key="3">
    <source>
        <dbReference type="ARBA" id="ARBA00022737"/>
    </source>
</evidence>
<dbReference type="InterPro" id="IPR013934">
    <property type="entry name" value="Utp13_C"/>
</dbReference>
<sequence>MGEPIREIATKRSVEAVYTGGSVRWSANGQKLFSTCTNVVKVIDLQDTNGNYTIGDPEDELRITCTAVDKNRNRLLIAYNNQVIREYSIPLDPVQNKPELARSWKTMHSAPILVMEFSEDGNLLATGAADHVVKVWNLTEQQCTHTLKGPSVVSAIVFGKNEKLVVGYIEGQLNLYNIMRGAPKKLVNEWQNHNSHITALLQIPESRVVVALSRDQTMSLHETETHETLKVLPLYESIESGAIGHNGNLFTVGEEGVLKEWVIDTAKLLMKKRVTSSQIDQLSYDMVSNRFLAVSAEQNLIVLDFQSLKITRQIVGFHDEIYSCCLFGSKESHMAVASNTSEIRIYNTKTLDCQLIRGHSESVLSVVSPKWDTSILISCSKDNSIIFWRLHNLNQDSDVTSTSLVPICAATGHANSVTALAVSNTAKAPFLASVSTDCTIKLWDLRELAKMKVTEVTGDGEIVDSLPKLTCSSTMVAHGKDVNCVDVSESDALIATGGMDKLVKLWQLDTNRMQLGIGGTLTGHRRGVGDVKFARSSHKLASCSGDMTVKIWNVSEKNCVQTITGHTCAVFRVLFVRNDTQIISADSAGIVKIWTIKTAECETSVDAHTDKVWSLASNDEESEFVTAGTDGRIVFWKDITEEKQKVEDEKRREAIEQDQTLTNLLSQKRYKEALVFALTLAKPYCAFKVISALISDESEEELGLAISRLDTRQTEILLQFCVKWNTNSRTSHVAQRVFFEIIHLVNPDDLIGMPNAFSYIESLLPYTQRHMDRLDRARQDVSLFDFVWKQMRSVV</sequence>
<feature type="repeat" description="WD" evidence="5">
    <location>
        <begin position="105"/>
        <end position="146"/>
    </location>
</feature>
<dbReference type="GO" id="GO:0000472">
    <property type="term" value="P:endonucleolytic cleavage to generate mature 5'-end of SSU-rRNA from (SSU-rRNA, 5.8S rRNA, LSU-rRNA)"/>
    <property type="evidence" value="ECO:0007669"/>
    <property type="project" value="TreeGrafter"/>
</dbReference>
<evidence type="ECO:0000256" key="5">
    <source>
        <dbReference type="PROSITE-ProRule" id="PRU00221"/>
    </source>
</evidence>
<reference evidence="7" key="2">
    <citation type="submission" date="2022-06" db="UniProtKB">
        <authorList>
            <consortium name="EnsemblMetazoa"/>
        </authorList>
    </citation>
    <scope>IDENTIFICATION</scope>
    <source>
        <strain evidence="7">DF5081</strain>
    </source>
</reference>
<evidence type="ECO:0000256" key="4">
    <source>
        <dbReference type="ARBA" id="ARBA00023242"/>
    </source>
</evidence>
<proteinExistence type="predicted"/>
<feature type="repeat" description="WD" evidence="5">
    <location>
        <begin position="475"/>
        <end position="516"/>
    </location>
</feature>
<comment type="subcellular location">
    <subcellularLocation>
        <location evidence="1">Nucleus</location>
        <location evidence="1">Nucleolus</location>
    </subcellularLocation>
</comment>
<reference evidence="8" key="1">
    <citation type="submission" date="2010-08" db="EMBL/GenBank/DDBJ databases">
        <authorList>
            <consortium name="Caenorhabditis japonica Sequencing Consortium"/>
            <person name="Wilson R.K."/>
        </authorList>
    </citation>
    <scope>NUCLEOTIDE SEQUENCE [LARGE SCALE GENOMIC DNA]</scope>
    <source>
        <strain evidence="8">DF5081</strain>
    </source>
</reference>
<dbReference type="Pfam" id="PF08625">
    <property type="entry name" value="Utp13"/>
    <property type="match status" value="1"/>
</dbReference>
<dbReference type="Gene3D" id="2.130.10.10">
    <property type="entry name" value="YVTN repeat-like/Quinoprotein amine dehydrogenase"/>
    <property type="match status" value="4"/>
</dbReference>
<feature type="repeat" description="WD" evidence="5">
    <location>
        <begin position="563"/>
        <end position="604"/>
    </location>
</feature>
<dbReference type="InterPro" id="IPR015943">
    <property type="entry name" value="WD40/YVTN_repeat-like_dom_sf"/>
</dbReference>
<dbReference type="InterPro" id="IPR036322">
    <property type="entry name" value="WD40_repeat_dom_sf"/>
</dbReference>
<dbReference type="GO" id="GO:0030686">
    <property type="term" value="C:90S preribosome"/>
    <property type="evidence" value="ECO:0007669"/>
    <property type="project" value="TreeGrafter"/>
</dbReference>
<evidence type="ECO:0000313" key="8">
    <source>
        <dbReference type="Proteomes" id="UP000005237"/>
    </source>
</evidence>
<dbReference type="PANTHER" id="PTHR19854">
    <property type="entry name" value="TRANSDUCIN BETA-LIKE 3"/>
    <property type="match status" value="1"/>
</dbReference>
<dbReference type="Pfam" id="PF00400">
    <property type="entry name" value="WD40"/>
    <property type="match status" value="7"/>
</dbReference>
<dbReference type="PANTHER" id="PTHR19854:SF15">
    <property type="entry name" value="TRANSDUCIN BETA-LIKE PROTEIN 3"/>
    <property type="match status" value="1"/>
</dbReference>
<evidence type="ECO:0000313" key="7">
    <source>
        <dbReference type="EnsemblMetazoa" id="CJA13774.1"/>
    </source>
</evidence>
<dbReference type="SUPFAM" id="SSF117289">
    <property type="entry name" value="Nucleoporin domain"/>
    <property type="match status" value="1"/>
</dbReference>
<dbReference type="SUPFAM" id="SSF50978">
    <property type="entry name" value="WD40 repeat-like"/>
    <property type="match status" value="2"/>
</dbReference>
<name>A0A8R1DVK2_CAEJA</name>
<evidence type="ECO:0000256" key="1">
    <source>
        <dbReference type="ARBA" id="ARBA00004604"/>
    </source>
</evidence>
<dbReference type="EnsemblMetazoa" id="CJA13774.1">
    <property type="protein sequence ID" value="CJA13774.1"/>
    <property type="gene ID" value="WBGene00132978"/>
</dbReference>
<dbReference type="SMART" id="SM00320">
    <property type="entry name" value="WD40"/>
    <property type="match status" value="12"/>
</dbReference>
<feature type="repeat" description="WD" evidence="5">
    <location>
        <begin position="605"/>
        <end position="637"/>
    </location>
</feature>
<dbReference type="InterPro" id="IPR019775">
    <property type="entry name" value="WD40_repeat_CS"/>
</dbReference>
<dbReference type="PROSITE" id="PS00678">
    <property type="entry name" value="WD_REPEATS_1"/>
    <property type="match status" value="3"/>
</dbReference>
<dbReference type="GO" id="GO:0034511">
    <property type="term" value="F:U3 snoRNA binding"/>
    <property type="evidence" value="ECO:0007669"/>
    <property type="project" value="TreeGrafter"/>
</dbReference>
<dbReference type="AlphaFoldDB" id="A0A8R1DVK2"/>
<organism evidence="7 8">
    <name type="scientific">Caenorhabditis japonica</name>
    <dbReference type="NCBI Taxonomy" id="281687"/>
    <lineage>
        <taxon>Eukaryota</taxon>
        <taxon>Metazoa</taxon>
        <taxon>Ecdysozoa</taxon>
        <taxon>Nematoda</taxon>
        <taxon>Chromadorea</taxon>
        <taxon>Rhabditida</taxon>
        <taxon>Rhabditina</taxon>
        <taxon>Rhabditomorpha</taxon>
        <taxon>Rhabditoidea</taxon>
        <taxon>Rhabditidae</taxon>
        <taxon>Peloderinae</taxon>
        <taxon>Caenorhabditis</taxon>
    </lineage>
</organism>
<dbReference type="CDD" id="cd00200">
    <property type="entry name" value="WD40"/>
    <property type="match status" value="2"/>
</dbReference>
<evidence type="ECO:0000259" key="6">
    <source>
        <dbReference type="Pfam" id="PF08625"/>
    </source>
</evidence>
<dbReference type="PROSITE" id="PS50294">
    <property type="entry name" value="WD_REPEATS_REGION"/>
    <property type="match status" value="5"/>
</dbReference>
<keyword evidence="4" id="KW-0539">Nucleus</keyword>